<dbReference type="Gene3D" id="3.40.1260.10">
    <property type="entry name" value="DsrEFH-like"/>
    <property type="match status" value="1"/>
</dbReference>
<dbReference type="PANTHER" id="PTHR38780">
    <property type="entry name" value="PROTEIN TUSC"/>
    <property type="match status" value="1"/>
</dbReference>
<comment type="similarity">
    <text evidence="1">Belongs to the DsrF/TusC family.</text>
</comment>
<dbReference type="OrthoDB" id="9789418at2"/>
<sequence>MVNENEQLIIIRHAPYSSNELREGLDVALVAAAFGQSISLLFLGQGVLALLREQAVGAPGQKAILPTIDMLEMYDIEQLLVPDEALQALNLNSEHLVDGVTVIPMAELPSVVKRFDRVLNF</sequence>
<dbReference type="InterPro" id="IPR003787">
    <property type="entry name" value="Sulphur_relay_DsrE/F-like"/>
</dbReference>
<evidence type="ECO:0000313" key="2">
    <source>
        <dbReference type="EMBL" id="PCF97648.1"/>
    </source>
</evidence>
<dbReference type="SUPFAM" id="SSF75169">
    <property type="entry name" value="DsrEFH-like"/>
    <property type="match status" value="1"/>
</dbReference>
<dbReference type="PANTHER" id="PTHR38780:SF1">
    <property type="entry name" value="PROTEIN TUSC"/>
    <property type="match status" value="1"/>
</dbReference>
<name>A0A2A4HQR6_9GAMM</name>
<dbReference type="NCBIfam" id="NF001238">
    <property type="entry name" value="PRK00211.1"/>
    <property type="match status" value="1"/>
</dbReference>
<dbReference type="AlphaFoldDB" id="A0A2A4HQR6"/>
<evidence type="ECO:0000256" key="1">
    <source>
        <dbReference type="ARBA" id="ARBA00005996"/>
    </source>
</evidence>
<dbReference type="InterPro" id="IPR017462">
    <property type="entry name" value="Sulphur_relay_TusC/DsrF"/>
</dbReference>
<proteinExistence type="inferred from homology"/>
<dbReference type="GO" id="GO:0016740">
    <property type="term" value="F:transferase activity"/>
    <property type="evidence" value="ECO:0007669"/>
    <property type="project" value="UniProtKB-KW"/>
</dbReference>
<keyword evidence="2" id="KW-0808">Transferase</keyword>
<gene>
    <name evidence="2" type="ORF">CPA45_02680</name>
</gene>
<comment type="caution">
    <text evidence="2">The sequence shown here is derived from an EMBL/GenBank/DDBJ whole genome shotgun (WGS) entry which is preliminary data.</text>
</comment>
<dbReference type="Proteomes" id="UP000218677">
    <property type="component" value="Unassembled WGS sequence"/>
</dbReference>
<keyword evidence="3" id="KW-1185">Reference proteome</keyword>
<dbReference type="InterPro" id="IPR027396">
    <property type="entry name" value="DsrEFH-like"/>
</dbReference>
<organism evidence="2 3">
    <name type="scientific">Vreelandella nigrificans</name>
    <dbReference type="NCBI Taxonomy" id="2042704"/>
    <lineage>
        <taxon>Bacteria</taxon>
        <taxon>Pseudomonadati</taxon>
        <taxon>Pseudomonadota</taxon>
        <taxon>Gammaproteobacteria</taxon>
        <taxon>Oceanospirillales</taxon>
        <taxon>Halomonadaceae</taxon>
        <taxon>Vreelandella</taxon>
    </lineage>
</organism>
<dbReference type="EMBL" id="NWUX01000001">
    <property type="protein sequence ID" value="PCF97648.1"/>
    <property type="molecule type" value="Genomic_DNA"/>
</dbReference>
<dbReference type="Pfam" id="PF02635">
    <property type="entry name" value="DsrE"/>
    <property type="match status" value="1"/>
</dbReference>
<evidence type="ECO:0000313" key="3">
    <source>
        <dbReference type="Proteomes" id="UP000218677"/>
    </source>
</evidence>
<protein>
    <submittedName>
        <fullName evidence="2">Sulfurtransferase complex subunit TusC</fullName>
    </submittedName>
</protein>
<accession>A0A2A4HQR6</accession>
<reference evidence="3" key="1">
    <citation type="submission" date="2017-09" db="EMBL/GenBank/DDBJ databases">
        <authorList>
            <person name="Cho G.-S."/>
            <person name="Oguntoyinbo F.A."/>
            <person name="Cnockaert M."/>
            <person name="Kabisch J."/>
            <person name="Neve H."/>
            <person name="Bockelmann W."/>
            <person name="Wenning M."/>
            <person name="Franz C.M."/>
            <person name="Vandamme P."/>
        </authorList>
    </citation>
    <scope>NUCLEOTIDE SEQUENCE [LARGE SCALE GENOMIC DNA]</scope>
    <source>
        <strain evidence="3">MBT G8648</strain>
    </source>
</reference>
<dbReference type="RefSeq" id="WP_096650064.1">
    <property type="nucleotide sequence ID" value="NZ_NWUX01000001.1"/>
</dbReference>